<organism evidence="1 2">
    <name type="scientific">Phytophthora cactorum</name>
    <dbReference type="NCBI Taxonomy" id="29920"/>
    <lineage>
        <taxon>Eukaryota</taxon>
        <taxon>Sar</taxon>
        <taxon>Stramenopiles</taxon>
        <taxon>Oomycota</taxon>
        <taxon>Peronosporomycetes</taxon>
        <taxon>Peronosporales</taxon>
        <taxon>Peronosporaceae</taxon>
        <taxon>Phytophthora</taxon>
    </lineage>
</organism>
<protein>
    <submittedName>
        <fullName evidence="1">Uncharacterized protein</fullName>
    </submittedName>
</protein>
<gene>
    <name evidence="1" type="ORF">PC117_g24581</name>
</gene>
<proteinExistence type="predicted"/>
<comment type="caution">
    <text evidence="1">The sequence shown here is derived from an EMBL/GenBank/DDBJ whole genome shotgun (WGS) entry which is preliminary data.</text>
</comment>
<name>A0A8T1ATV0_9STRA</name>
<dbReference type="Proteomes" id="UP000736787">
    <property type="component" value="Unassembled WGS sequence"/>
</dbReference>
<dbReference type="AlphaFoldDB" id="A0A8T1ATV0"/>
<accession>A0A8T1ATV0</accession>
<sequence>MRYEFFLGGIRHKLIQGMLNSSMVMSIEEACALLLYKNLHLPVEQEAEFARVLPAQRIIYSTSFAKTTKRQCDNYGKRDGAAGGGSSAVIGKEWEFEDEVVLRVRERQEPAITVGRRCTTRLIARFHGRTRKTDIGTLESGARPNTCSRCGASDRLIWKCPMAETMLGMIKMDGHGLTSLQSQQ</sequence>
<evidence type="ECO:0000313" key="2">
    <source>
        <dbReference type="Proteomes" id="UP000736787"/>
    </source>
</evidence>
<reference evidence="1" key="1">
    <citation type="submission" date="2018-10" db="EMBL/GenBank/DDBJ databases">
        <title>Effector identification in a new, highly contiguous assembly of the strawberry crown rot pathogen Phytophthora cactorum.</title>
        <authorList>
            <person name="Armitage A.D."/>
            <person name="Nellist C.F."/>
            <person name="Bates H."/>
            <person name="Vickerstaff R.J."/>
            <person name="Harrison R.J."/>
        </authorList>
    </citation>
    <scope>NUCLEOTIDE SEQUENCE</scope>
    <source>
        <strain evidence="1">4040</strain>
    </source>
</reference>
<evidence type="ECO:0000313" key="1">
    <source>
        <dbReference type="EMBL" id="KAG2889974.1"/>
    </source>
</evidence>
<dbReference type="EMBL" id="RCMK01001683">
    <property type="protein sequence ID" value="KAG2889974.1"/>
    <property type="molecule type" value="Genomic_DNA"/>
</dbReference>